<feature type="region of interest" description="Disordered" evidence="1">
    <location>
        <begin position="162"/>
        <end position="191"/>
    </location>
</feature>
<evidence type="ECO:0000313" key="2">
    <source>
        <dbReference type="EMBL" id="VDP33330.1"/>
    </source>
</evidence>
<dbReference type="Proteomes" id="UP000270296">
    <property type="component" value="Unassembled WGS sequence"/>
</dbReference>
<feature type="region of interest" description="Disordered" evidence="1">
    <location>
        <begin position="1"/>
        <end position="62"/>
    </location>
</feature>
<feature type="compositionally biased region" description="Basic and acidic residues" evidence="1">
    <location>
        <begin position="38"/>
        <end position="55"/>
    </location>
</feature>
<organism evidence="4">
    <name type="scientific">Soboliphyme baturini</name>
    <dbReference type="NCBI Taxonomy" id="241478"/>
    <lineage>
        <taxon>Eukaryota</taxon>
        <taxon>Metazoa</taxon>
        <taxon>Ecdysozoa</taxon>
        <taxon>Nematoda</taxon>
        <taxon>Enoplea</taxon>
        <taxon>Dorylaimia</taxon>
        <taxon>Dioctophymatida</taxon>
        <taxon>Dioctophymatoidea</taxon>
        <taxon>Soboliphymatidae</taxon>
        <taxon>Soboliphyme</taxon>
    </lineage>
</organism>
<feature type="compositionally biased region" description="Basic and acidic residues" evidence="1">
    <location>
        <begin position="16"/>
        <end position="29"/>
    </location>
</feature>
<protein>
    <submittedName>
        <fullName evidence="2 4">Uncharacterized protein</fullName>
    </submittedName>
</protein>
<proteinExistence type="predicted"/>
<dbReference type="WBParaSite" id="SBAD_0001099101-mRNA-1">
    <property type="protein sequence ID" value="SBAD_0001099101-mRNA-1"/>
    <property type="gene ID" value="SBAD_0001099101"/>
</dbReference>
<keyword evidence="3" id="KW-1185">Reference proteome</keyword>
<dbReference type="AlphaFoldDB" id="A0A183J423"/>
<reference evidence="2 3" key="2">
    <citation type="submission" date="2018-11" db="EMBL/GenBank/DDBJ databases">
        <authorList>
            <consortium name="Pathogen Informatics"/>
        </authorList>
    </citation>
    <scope>NUCLEOTIDE SEQUENCE [LARGE SCALE GENOMIC DNA]</scope>
</reference>
<name>A0A183J423_9BILA</name>
<reference evidence="4" key="1">
    <citation type="submission" date="2016-06" db="UniProtKB">
        <authorList>
            <consortium name="WormBaseParasite"/>
        </authorList>
    </citation>
    <scope>IDENTIFICATION</scope>
</reference>
<evidence type="ECO:0000313" key="3">
    <source>
        <dbReference type="Proteomes" id="UP000270296"/>
    </source>
</evidence>
<gene>
    <name evidence="2" type="ORF">SBAD_LOCUS10622</name>
</gene>
<evidence type="ECO:0000313" key="4">
    <source>
        <dbReference type="WBParaSite" id="SBAD_0001099101-mRNA-1"/>
    </source>
</evidence>
<accession>A0A183J423</accession>
<evidence type="ECO:0000256" key="1">
    <source>
        <dbReference type="SAM" id="MobiDB-lite"/>
    </source>
</evidence>
<sequence length="213" mass="24183">MTSDFRRSEVPSQRGLDLKTNGHHDDRKVTKPRLTDVVTHDGNEPPNDGHDDRIKSLPAPIADSKKCTRIDQRRQRLVSGRRTEYGRGYGEPRCEASLRLHISRRKPLRAADTSSNEEEYKCGDCDVASIASLKRQRQVVVSYRDDICGKYPPLLSRKLSPSQQQFDLPGCQAPSSPASHSHRGGSRTTERTKFFFDQKISHIRQLMDISRGE</sequence>
<dbReference type="EMBL" id="UZAM01014333">
    <property type="protein sequence ID" value="VDP33330.1"/>
    <property type="molecule type" value="Genomic_DNA"/>
</dbReference>